<evidence type="ECO:0000313" key="2">
    <source>
        <dbReference type="EMBL" id="MBB4192763.1"/>
    </source>
</evidence>
<dbReference type="InterPro" id="IPR013324">
    <property type="entry name" value="RNA_pol_sigma_r3/r4-like"/>
</dbReference>
<accession>A0A7W6MII4</accession>
<dbReference type="AlphaFoldDB" id="A0A7W6MII4"/>
<dbReference type="InterPro" id="IPR007627">
    <property type="entry name" value="RNA_pol_sigma70_r2"/>
</dbReference>
<dbReference type="Proteomes" id="UP000524492">
    <property type="component" value="Unassembled WGS sequence"/>
</dbReference>
<dbReference type="RefSeq" id="WP_184457015.1">
    <property type="nucleotide sequence ID" value="NZ_JACIFV010000009.1"/>
</dbReference>
<name>A0A7W6MII4_9HYPH</name>
<dbReference type="SUPFAM" id="SSF88946">
    <property type="entry name" value="Sigma2 domain of RNA polymerase sigma factors"/>
    <property type="match status" value="1"/>
</dbReference>
<evidence type="ECO:0000313" key="3">
    <source>
        <dbReference type="Proteomes" id="UP000524492"/>
    </source>
</evidence>
<reference evidence="2 3" key="1">
    <citation type="submission" date="2020-08" db="EMBL/GenBank/DDBJ databases">
        <title>Genomic Encyclopedia of Type Strains, Phase IV (KMG-V): Genome sequencing to study the core and pangenomes of soil and plant-associated prokaryotes.</title>
        <authorList>
            <person name="Whitman W."/>
        </authorList>
    </citation>
    <scope>NUCLEOTIDE SEQUENCE [LARGE SCALE GENOMIC DNA]</scope>
    <source>
        <strain evidence="2 3">SEMIA 4074</strain>
    </source>
</reference>
<proteinExistence type="predicted"/>
<sequence length="171" mass="18879">MTYAQRPAGFDAALLAYLPALRRQAKYMAGAHHEDLLQDTIAMMLSLAEKCRVETFRTWAQIIMRRAASNHKRAMRAEKRAAPTVDLAAAGRVGTPPAQEHAADLAIVTEVLAGIRHGDIVLRRADDELLREIGDERGVGREAVRQLEAKARARLLDVLSMKEANNGSSKR</sequence>
<dbReference type="Pfam" id="PF04542">
    <property type="entry name" value="Sigma70_r2"/>
    <property type="match status" value="1"/>
</dbReference>
<dbReference type="SUPFAM" id="SSF88659">
    <property type="entry name" value="Sigma3 and sigma4 domains of RNA polymerase sigma factors"/>
    <property type="match status" value="1"/>
</dbReference>
<dbReference type="Gene3D" id="1.10.10.10">
    <property type="entry name" value="Winged helix-like DNA-binding domain superfamily/Winged helix DNA-binding domain"/>
    <property type="match status" value="1"/>
</dbReference>
<dbReference type="EMBL" id="JACIFV010000009">
    <property type="protein sequence ID" value="MBB4192763.1"/>
    <property type="molecule type" value="Genomic_DNA"/>
</dbReference>
<organism evidence="2 3">
    <name type="scientific">Rhizobium aethiopicum</name>
    <dbReference type="NCBI Taxonomy" id="1138170"/>
    <lineage>
        <taxon>Bacteria</taxon>
        <taxon>Pseudomonadati</taxon>
        <taxon>Pseudomonadota</taxon>
        <taxon>Alphaproteobacteria</taxon>
        <taxon>Hyphomicrobiales</taxon>
        <taxon>Rhizobiaceae</taxon>
        <taxon>Rhizobium/Agrobacterium group</taxon>
        <taxon>Rhizobium</taxon>
    </lineage>
</organism>
<dbReference type="InterPro" id="IPR013325">
    <property type="entry name" value="RNA_pol_sigma_r2"/>
</dbReference>
<protein>
    <submittedName>
        <fullName evidence="2">RNA polymerase sigma factor (Sigma-70 family)</fullName>
    </submittedName>
</protein>
<dbReference type="InterPro" id="IPR036388">
    <property type="entry name" value="WH-like_DNA-bd_sf"/>
</dbReference>
<feature type="domain" description="RNA polymerase sigma-70 region 2" evidence="1">
    <location>
        <begin position="16"/>
        <end position="74"/>
    </location>
</feature>
<dbReference type="GO" id="GO:0003700">
    <property type="term" value="F:DNA-binding transcription factor activity"/>
    <property type="evidence" value="ECO:0007669"/>
    <property type="project" value="InterPro"/>
</dbReference>
<evidence type="ECO:0000259" key="1">
    <source>
        <dbReference type="Pfam" id="PF04542"/>
    </source>
</evidence>
<keyword evidence="3" id="KW-1185">Reference proteome</keyword>
<dbReference type="GO" id="GO:0006352">
    <property type="term" value="P:DNA-templated transcription initiation"/>
    <property type="evidence" value="ECO:0007669"/>
    <property type="project" value="InterPro"/>
</dbReference>
<gene>
    <name evidence="2" type="ORF">GGD53_002923</name>
</gene>
<dbReference type="Gene3D" id="1.10.1740.10">
    <property type="match status" value="1"/>
</dbReference>
<comment type="caution">
    <text evidence="2">The sequence shown here is derived from an EMBL/GenBank/DDBJ whole genome shotgun (WGS) entry which is preliminary data.</text>
</comment>